<name>U5DD68_AMBTC</name>
<gene>
    <name evidence="3" type="ORF">AMTR_s00068p00165220</name>
</gene>
<dbReference type="PANTHER" id="PTHR33227">
    <property type="entry name" value="STIGMA-SPECIFIC STIG1-LIKE PROTEIN 3"/>
    <property type="match status" value="1"/>
</dbReference>
<dbReference type="HOGENOM" id="CLU_111795_1_1_1"/>
<dbReference type="eggNOG" id="ENOG502S52A">
    <property type="taxonomic scope" value="Eukaryota"/>
</dbReference>
<keyword evidence="2" id="KW-0732">Signal</keyword>
<dbReference type="PANTHER" id="PTHR33227:SF6">
    <property type="entry name" value="PROTEIN GRIM REAPER"/>
    <property type="match status" value="1"/>
</dbReference>
<evidence type="ECO:0000256" key="2">
    <source>
        <dbReference type="ARBA" id="ARBA00022729"/>
    </source>
</evidence>
<dbReference type="InterPro" id="IPR006969">
    <property type="entry name" value="Stig-like"/>
</dbReference>
<dbReference type="STRING" id="13333.U5DD68"/>
<evidence type="ECO:0000313" key="4">
    <source>
        <dbReference type="Proteomes" id="UP000017836"/>
    </source>
</evidence>
<dbReference type="EMBL" id="KI392059">
    <property type="protein sequence ID" value="ERN20484.1"/>
    <property type="molecule type" value="Genomic_DNA"/>
</dbReference>
<reference evidence="4" key="1">
    <citation type="journal article" date="2013" name="Science">
        <title>The Amborella genome and the evolution of flowering plants.</title>
        <authorList>
            <consortium name="Amborella Genome Project"/>
        </authorList>
    </citation>
    <scope>NUCLEOTIDE SEQUENCE [LARGE SCALE GENOMIC DNA]</scope>
</reference>
<dbReference type="AlphaFoldDB" id="U5DD68"/>
<evidence type="ECO:0000256" key="1">
    <source>
        <dbReference type="ARBA" id="ARBA00006010"/>
    </source>
</evidence>
<dbReference type="OMA" id="LYCCKSH"/>
<organism evidence="3 4">
    <name type="scientific">Amborella trichopoda</name>
    <dbReference type="NCBI Taxonomy" id="13333"/>
    <lineage>
        <taxon>Eukaryota</taxon>
        <taxon>Viridiplantae</taxon>
        <taxon>Streptophyta</taxon>
        <taxon>Embryophyta</taxon>
        <taxon>Tracheophyta</taxon>
        <taxon>Spermatophyta</taxon>
        <taxon>Magnoliopsida</taxon>
        <taxon>Amborellales</taxon>
        <taxon>Amborellaceae</taxon>
        <taxon>Amborella</taxon>
    </lineage>
</organism>
<protein>
    <submittedName>
        <fullName evidence="3">Uncharacterized protein</fullName>
    </submittedName>
</protein>
<sequence length="129" mass="13820">MLGVVLKVRGDAVADEGMDDHFLSLNQRAGSRFLADKIKKGTKCDLSNNVCPGLSLSNGSVLLECCKKHCRNVLSDRNNCGTCLSKCKFGELCCHGVCTNIAYNVDNCGKCGLKCKPGVRCEYGSCGYA</sequence>
<evidence type="ECO:0000313" key="3">
    <source>
        <dbReference type="EMBL" id="ERN20484.1"/>
    </source>
</evidence>
<keyword evidence="4" id="KW-1185">Reference proteome</keyword>
<dbReference type="Pfam" id="PF04885">
    <property type="entry name" value="Stig1"/>
    <property type="match status" value="1"/>
</dbReference>
<dbReference type="Gramene" id="ERN20484">
    <property type="protein sequence ID" value="ERN20484"/>
    <property type="gene ID" value="AMTR_s00068p00165220"/>
</dbReference>
<comment type="similarity">
    <text evidence="1">Belongs to the STIG1 family.</text>
</comment>
<dbReference type="Proteomes" id="UP000017836">
    <property type="component" value="Unassembled WGS sequence"/>
</dbReference>
<proteinExistence type="inferred from homology"/>
<accession>U5DD68</accession>